<feature type="domain" description="XPG-I" evidence="4">
    <location>
        <begin position="35"/>
        <end position="76"/>
    </location>
</feature>
<keyword evidence="2" id="KW-0378">Hydrolase</keyword>
<dbReference type="SUPFAM" id="SSF88723">
    <property type="entry name" value="PIN domain-like"/>
    <property type="match status" value="1"/>
</dbReference>
<protein>
    <recommendedName>
        <fullName evidence="4">XPG-I domain-containing protein</fullName>
    </recommendedName>
</protein>
<dbReference type="GO" id="GO:0017108">
    <property type="term" value="F:5'-flap endonuclease activity"/>
    <property type="evidence" value="ECO:0007669"/>
    <property type="project" value="TreeGrafter"/>
</dbReference>
<keyword evidence="2" id="KW-0255">Endonuclease</keyword>
<keyword evidence="3" id="KW-0460">Magnesium</keyword>
<keyword evidence="1" id="KW-0479">Metal-binding</keyword>
<dbReference type="EMBL" id="BPVZ01000038">
    <property type="protein sequence ID" value="GKV13235.1"/>
    <property type="molecule type" value="Genomic_DNA"/>
</dbReference>
<keyword evidence="6" id="KW-1185">Reference proteome</keyword>
<evidence type="ECO:0000256" key="2">
    <source>
        <dbReference type="ARBA" id="ARBA00022759"/>
    </source>
</evidence>
<name>A0AAV5JMD7_9ROSI</name>
<dbReference type="AlphaFoldDB" id="A0AAV5JMD7"/>
<evidence type="ECO:0000313" key="5">
    <source>
        <dbReference type="EMBL" id="GKV13235.1"/>
    </source>
</evidence>
<keyword evidence="2" id="KW-0540">Nuclease</keyword>
<dbReference type="PANTHER" id="PTHR11081:SF9">
    <property type="entry name" value="FLAP ENDONUCLEASE 1"/>
    <property type="match status" value="1"/>
</dbReference>
<evidence type="ECO:0000259" key="4">
    <source>
        <dbReference type="Pfam" id="PF00867"/>
    </source>
</evidence>
<dbReference type="InterPro" id="IPR006084">
    <property type="entry name" value="XPG/Rad2"/>
</dbReference>
<dbReference type="PANTHER" id="PTHR11081">
    <property type="entry name" value="FLAP ENDONUCLEASE FAMILY MEMBER"/>
    <property type="match status" value="1"/>
</dbReference>
<proteinExistence type="predicted"/>
<dbReference type="PRINTS" id="PR00853">
    <property type="entry name" value="XPGRADSUPER"/>
</dbReference>
<organism evidence="5 6">
    <name type="scientific">Rubroshorea leprosula</name>
    <dbReference type="NCBI Taxonomy" id="152421"/>
    <lineage>
        <taxon>Eukaryota</taxon>
        <taxon>Viridiplantae</taxon>
        <taxon>Streptophyta</taxon>
        <taxon>Embryophyta</taxon>
        <taxon>Tracheophyta</taxon>
        <taxon>Spermatophyta</taxon>
        <taxon>Magnoliopsida</taxon>
        <taxon>eudicotyledons</taxon>
        <taxon>Gunneridae</taxon>
        <taxon>Pentapetalae</taxon>
        <taxon>rosids</taxon>
        <taxon>malvids</taxon>
        <taxon>Malvales</taxon>
        <taxon>Dipterocarpaceae</taxon>
        <taxon>Rubroshorea</taxon>
    </lineage>
</organism>
<sequence>MQSGNREDIEKFSKWAVKVTKQHNEDCKRLSRLMGLPMIDALSEVEAQCAALCMLGKVYVYAVASEDVDPLTFEAP</sequence>
<dbReference type="Proteomes" id="UP001054252">
    <property type="component" value="Unassembled WGS sequence"/>
</dbReference>
<dbReference type="InterPro" id="IPR029060">
    <property type="entry name" value="PIN-like_dom_sf"/>
</dbReference>
<dbReference type="GO" id="GO:0046872">
    <property type="term" value="F:metal ion binding"/>
    <property type="evidence" value="ECO:0007669"/>
    <property type="project" value="UniProtKB-KW"/>
</dbReference>
<dbReference type="GO" id="GO:0008409">
    <property type="term" value="F:5'-3' exonuclease activity"/>
    <property type="evidence" value="ECO:0007669"/>
    <property type="project" value="TreeGrafter"/>
</dbReference>
<reference evidence="5 6" key="1">
    <citation type="journal article" date="2021" name="Commun. Biol.">
        <title>The genome of Shorea leprosula (Dipterocarpaceae) highlights the ecological relevance of drought in aseasonal tropical rainforests.</title>
        <authorList>
            <person name="Ng K.K.S."/>
            <person name="Kobayashi M.J."/>
            <person name="Fawcett J.A."/>
            <person name="Hatakeyama M."/>
            <person name="Paape T."/>
            <person name="Ng C.H."/>
            <person name="Ang C.C."/>
            <person name="Tnah L.H."/>
            <person name="Lee C.T."/>
            <person name="Nishiyama T."/>
            <person name="Sese J."/>
            <person name="O'Brien M.J."/>
            <person name="Copetti D."/>
            <person name="Mohd Noor M.I."/>
            <person name="Ong R.C."/>
            <person name="Putra M."/>
            <person name="Sireger I.Z."/>
            <person name="Indrioko S."/>
            <person name="Kosugi Y."/>
            <person name="Izuno A."/>
            <person name="Isagi Y."/>
            <person name="Lee S.L."/>
            <person name="Shimizu K.K."/>
        </authorList>
    </citation>
    <scope>NUCLEOTIDE SEQUENCE [LARGE SCALE GENOMIC DNA]</scope>
    <source>
        <strain evidence="5">214</strain>
    </source>
</reference>
<evidence type="ECO:0000256" key="3">
    <source>
        <dbReference type="ARBA" id="ARBA00022842"/>
    </source>
</evidence>
<dbReference type="Gene3D" id="3.40.50.1010">
    <property type="entry name" value="5'-nuclease"/>
    <property type="match status" value="1"/>
</dbReference>
<gene>
    <name evidence="5" type="ORF">SLEP1_g24277</name>
</gene>
<dbReference type="Pfam" id="PF00867">
    <property type="entry name" value="XPG_I"/>
    <property type="match status" value="1"/>
</dbReference>
<comment type="caution">
    <text evidence="5">The sequence shown here is derived from an EMBL/GenBank/DDBJ whole genome shotgun (WGS) entry which is preliminary data.</text>
</comment>
<evidence type="ECO:0000313" key="6">
    <source>
        <dbReference type="Proteomes" id="UP001054252"/>
    </source>
</evidence>
<accession>A0AAV5JMD7</accession>
<evidence type="ECO:0000256" key="1">
    <source>
        <dbReference type="ARBA" id="ARBA00022723"/>
    </source>
</evidence>
<dbReference type="InterPro" id="IPR006086">
    <property type="entry name" value="XPG-I_dom"/>
</dbReference>